<dbReference type="OrthoDB" id="5973539at2759"/>
<dbReference type="Proteomes" id="UP000813461">
    <property type="component" value="Unassembled WGS sequence"/>
</dbReference>
<sequence>MANNVRCSCIFCWLDLYGRLLLHLFFANIELAYLISRYFILLFLKALHALALIVSSSLYVYPNSYINVNKLRPPQRVRPSVIENFRFPYYFKTLWGWLSDRAWAEFATVHIIFSYARPYEQELINAIIRARNINMEEYWNPYGEESHGHLEDFFLRRFRYGARPPECPKDWSKAVTMVEVTLSIFKSLQATKESWTESCRSLHVKNVLEAEHSWACDFGDVACFFVDAHQCHYFHSPIHGEIKEFHALYGTSSRCECHSRSLVRFLIESPTFGSVVVLIFGQNADANIRVSKESRFLNLAEWTLWFDKGDELGSYCPGVLFVVVAFEKGKVTFDERWTSPSQSDLTEQNGHNLGTPVECKLGQTLCRVVGPPSPHSQQA</sequence>
<organism evidence="4 5">
    <name type="scientific">Paraphoma chrysanthemicola</name>
    <dbReference type="NCBI Taxonomy" id="798071"/>
    <lineage>
        <taxon>Eukaryota</taxon>
        <taxon>Fungi</taxon>
        <taxon>Dikarya</taxon>
        <taxon>Ascomycota</taxon>
        <taxon>Pezizomycotina</taxon>
        <taxon>Dothideomycetes</taxon>
        <taxon>Pleosporomycetidae</taxon>
        <taxon>Pleosporales</taxon>
        <taxon>Pleosporineae</taxon>
        <taxon>Phaeosphaeriaceae</taxon>
        <taxon>Paraphoma</taxon>
    </lineage>
</organism>
<proteinExistence type="predicted"/>
<comment type="caution">
    <text evidence="4">The sequence shown here is derived from an EMBL/GenBank/DDBJ whole genome shotgun (WGS) entry which is preliminary data.</text>
</comment>
<name>A0A8K0W210_9PLEO</name>
<protein>
    <submittedName>
        <fullName evidence="4">Uncharacterized protein</fullName>
    </submittedName>
</protein>
<keyword evidence="3" id="KW-1133">Transmembrane helix</keyword>
<keyword evidence="2" id="KW-0456">Lyase</keyword>
<dbReference type="Pfam" id="PF02666">
    <property type="entry name" value="PS_Dcarbxylase"/>
    <property type="match status" value="1"/>
</dbReference>
<dbReference type="EMBL" id="JAGMVJ010000004">
    <property type="protein sequence ID" value="KAH7091505.1"/>
    <property type="molecule type" value="Genomic_DNA"/>
</dbReference>
<evidence type="ECO:0000313" key="4">
    <source>
        <dbReference type="EMBL" id="KAH7091505.1"/>
    </source>
</evidence>
<keyword evidence="1" id="KW-0210">Decarboxylase</keyword>
<keyword evidence="5" id="KW-1185">Reference proteome</keyword>
<reference evidence="4" key="1">
    <citation type="journal article" date="2021" name="Nat. Commun.">
        <title>Genetic determinants of endophytism in the Arabidopsis root mycobiome.</title>
        <authorList>
            <person name="Mesny F."/>
            <person name="Miyauchi S."/>
            <person name="Thiergart T."/>
            <person name="Pickel B."/>
            <person name="Atanasova L."/>
            <person name="Karlsson M."/>
            <person name="Huettel B."/>
            <person name="Barry K.W."/>
            <person name="Haridas S."/>
            <person name="Chen C."/>
            <person name="Bauer D."/>
            <person name="Andreopoulos W."/>
            <person name="Pangilinan J."/>
            <person name="LaButti K."/>
            <person name="Riley R."/>
            <person name="Lipzen A."/>
            <person name="Clum A."/>
            <person name="Drula E."/>
            <person name="Henrissat B."/>
            <person name="Kohler A."/>
            <person name="Grigoriev I.V."/>
            <person name="Martin F.M."/>
            <person name="Hacquard S."/>
        </authorList>
    </citation>
    <scope>NUCLEOTIDE SEQUENCE</scope>
    <source>
        <strain evidence="4">MPI-SDFR-AT-0120</strain>
    </source>
</reference>
<dbReference type="InterPro" id="IPR003817">
    <property type="entry name" value="PS_Dcarbxylase"/>
</dbReference>
<dbReference type="GO" id="GO:0004609">
    <property type="term" value="F:phosphatidylserine decarboxylase activity"/>
    <property type="evidence" value="ECO:0007669"/>
    <property type="project" value="InterPro"/>
</dbReference>
<keyword evidence="3" id="KW-0812">Transmembrane</keyword>
<evidence type="ECO:0000256" key="1">
    <source>
        <dbReference type="ARBA" id="ARBA00022793"/>
    </source>
</evidence>
<evidence type="ECO:0000256" key="3">
    <source>
        <dbReference type="SAM" id="Phobius"/>
    </source>
</evidence>
<dbReference type="AlphaFoldDB" id="A0A8K0W210"/>
<keyword evidence="3" id="KW-0472">Membrane</keyword>
<feature type="transmembrane region" description="Helical" evidence="3">
    <location>
        <begin position="16"/>
        <end position="35"/>
    </location>
</feature>
<evidence type="ECO:0000256" key="2">
    <source>
        <dbReference type="ARBA" id="ARBA00023239"/>
    </source>
</evidence>
<gene>
    <name evidence="4" type="ORF">FB567DRAFT_589388</name>
</gene>
<accession>A0A8K0W210</accession>
<dbReference type="GO" id="GO:0008654">
    <property type="term" value="P:phospholipid biosynthetic process"/>
    <property type="evidence" value="ECO:0007669"/>
    <property type="project" value="InterPro"/>
</dbReference>
<evidence type="ECO:0000313" key="5">
    <source>
        <dbReference type="Proteomes" id="UP000813461"/>
    </source>
</evidence>